<sequence length="113" mass="12617">MAKYIVIEQFIDGDDDRVTYPVNAVYPRDGYEPTPERIATLASSNNAKGVPLIRELLELPAKEVQQNPNQEQFPLELSRDDIKAQLDAAGIEYAKNAKTETLLEILEASKLGE</sequence>
<proteinExistence type="predicted"/>
<reference evidence="1 2" key="1">
    <citation type="submission" date="2016-02" db="EMBL/GenBank/DDBJ databases">
        <authorList>
            <consortium name="Pathogen Informatics"/>
        </authorList>
    </citation>
    <scope>NUCLEOTIDE SEQUENCE [LARGE SCALE GENOMIC DNA]</scope>
    <source>
        <strain evidence="1 2">SS999</strain>
    </source>
</reference>
<dbReference type="EMBL" id="FIMD01000001">
    <property type="protein sequence ID" value="CYX44446.1"/>
    <property type="molecule type" value="Genomic_DNA"/>
</dbReference>
<organism evidence="1 2">
    <name type="scientific">Streptococcus suis</name>
    <dbReference type="NCBI Taxonomy" id="1307"/>
    <lineage>
        <taxon>Bacteria</taxon>
        <taxon>Bacillati</taxon>
        <taxon>Bacillota</taxon>
        <taxon>Bacilli</taxon>
        <taxon>Lactobacillales</taxon>
        <taxon>Streptococcaceae</taxon>
        <taxon>Streptococcus</taxon>
    </lineage>
</organism>
<protein>
    <submittedName>
        <fullName evidence="1">Phage protein</fullName>
    </submittedName>
</protein>
<dbReference type="Gene3D" id="1.10.720.30">
    <property type="entry name" value="SAP domain"/>
    <property type="match status" value="1"/>
</dbReference>
<accession>A0A116R286</accession>
<dbReference type="RefSeq" id="WP_044752304.1">
    <property type="nucleotide sequence ID" value="NZ_CEGV01000015.1"/>
</dbReference>
<dbReference type="AlphaFoldDB" id="A0A116R286"/>
<evidence type="ECO:0000313" key="2">
    <source>
        <dbReference type="Proteomes" id="UP000075182"/>
    </source>
</evidence>
<dbReference type="Proteomes" id="UP000075182">
    <property type="component" value="Unassembled WGS sequence"/>
</dbReference>
<gene>
    <name evidence="1" type="ORF">ERS132536_00314</name>
</gene>
<dbReference type="InterPro" id="IPR036361">
    <property type="entry name" value="SAP_dom_sf"/>
</dbReference>
<evidence type="ECO:0000313" key="1">
    <source>
        <dbReference type="EMBL" id="CYX44446.1"/>
    </source>
</evidence>
<name>A0A116R286_STRSU</name>